<dbReference type="Proteomes" id="UP000288227">
    <property type="component" value="Unassembled WGS sequence"/>
</dbReference>
<dbReference type="OrthoDB" id="667893at2"/>
<sequence>MNLEKALTAPYSQSGVRKIANYIGEDTVKFKLLVDQVLSMDNKKMQLAAGSMSICVEHNPLLLKGYVKKLIKAASASSATDSLKRNVLRALQFVQVPAKDQGIVADYCFDALANRKEAIAIRVFAMTVLGNIAHEHPDLKQELRLLLESELSIGSAGYVSRAKKVLKQLNHSK</sequence>
<dbReference type="AlphaFoldDB" id="A0A401UE19"/>
<name>A0A401UE19_9BACT</name>
<evidence type="ECO:0008006" key="3">
    <source>
        <dbReference type="Google" id="ProtNLM"/>
    </source>
</evidence>
<gene>
    <name evidence="1" type="ORF">SanaruYs_33620</name>
</gene>
<comment type="caution">
    <text evidence="1">The sequence shown here is derived from an EMBL/GenBank/DDBJ whole genome shotgun (WGS) entry which is preliminary data.</text>
</comment>
<organism evidence="1 2">
    <name type="scientific">Chryseotalea sanaruensis</name>
    <dbReference type="NCBI Taxonomy" id="2482724"/>
    <lineage>
        <taxon>Bacteria</taxon>
        <taxon>Pseudomonadati</taxon>
        <taxon>Bacteroidota</taxon>
        <taxon>Cytophagia</taxon>
        <taxon>Cytophagales</taxon>
        <taxon>Chryseotaleaceae</taxon>
        <taxon>Chryseotalea</taxon>
    </lineage>
</organism>
<reference evidence="1 2" key="1">
    <citation type="submission" date="2018-11" db="EMBL/GenBank/DDBJ databases">
        <title>Chryseotalea sanarue gen. nov., sp., nov., a member of the family Cytophagaceae, isolated from a brackish lake in Hamamatsu Japan.</title>
        <authorList>
            <person name="Maejima Y."/>
            <person name="Iino T."/>
            <person name="Muraguchi Y."/>
            <person name="Fukuda K."/>
            <person name="Ohkuma M."/>
            <person name="Moriuchi R."/>
            <person name="Dohra H."/>
            <person name="Kimbara K."/>
            <person name="Shintani M."/>
        </authorList>
    </citation>
    <scope>NUCLEOTIDE SEQUENCE [LARGE SCALE GENOMIC DNA]</scope>
    <source>
        <strain evidence="1 2">Ys</strain>
    </source>
</reference>
<evidence type="ECO:0000313" key="1">
    <source>
        <dbReference type="EMBL" id="GCC53120.1"/>
    </source>
</evidence>
<accession>A0A401UE19</accession>
<keyword evidence="2" id="KW-1185">Reference proteome</keyword>
<dbReference type="EMBL" id="BHXQ01000006">
    <property type="protein sequence ID" value="GCC53120.1"/>
    <property type="molecule type" value="Genomic_DNA"/>
</dbReference>
<evidence type="ECO:0000313" key="2">
    <source>
        <dbReference type="Proteomes" id="UP000288227"/>
    </source>
</evidence>
<dbReference type="RefSeq" id="WP_127123763.1">
    <property type="nucleotide sequence ID" value="NZ_BHXQ01000006.1"/>
</dbReference>
<proteinExistence type="predicted"/>
<protein>
    <recommendedName>
        <fullName evidence="3">HEAT repeat domain-containing protein</fullName>
    </recommendedName>
</protein>